<keyword evidence="11" id="KW-1185">Reference proteome</keyword>
<evidence type="ECO:0000256" key="3">
    <source>
        <dbReference type="ARBA" id="ARBA00022448"/>
    </source>
</evidence>
<name>A0ABN2X5K5_9MICO</name>
<evidence type="ECO:0000256" key="1">
    <source>
        <dbReference type="ARBA" id="ARBA00004651"/>
    </source>
</evidence>
<keyword evidence="6 9" id="KW-1133">Transmembrane helix</keyword>
<feature type="transmembrane region" description="Helical" evidence="9">
    <location>
        <begin position="172"/>
        <end position="191"/>
    </location>
</feature>
<organism evidence="10 11">
    <name type="scientific">Brevibacterium salitolerans</name>
    <dbReference type="NCBI Taxonomy" id="1403566"/>
    <lineage>
        <taxon>Bacteria</taxon>
        <taxon>Bacillati</taxon>
        <taxon>Actinomycetota</taxon>
        <taxon>Actinomycetes</taxon>
        <taxon>Micrococcales</taxon>
        <taxon>Brevibacteriaceae</taxon>
        <taxon>Brevibacterium</taxon>
    </lineage>
</organism>
<comment type="subcellular location">
    <subcellularLocation>
        <location evidence="1">Cell membrane</location>
        <topology evidence="1">Multi-pass membrane protein</topology>
    </subcellularLocation>
</comment>
<feature type="transmembrane region" description="Helical" evidence="9">
    <location>
        <begin position="291"/>
        <end position="313"/>
    </location>
</feature>
<feature type="transmembrane region" description="Helical" evidence="9">
    <location>
        <begin position="333"/>
        <end position="350"/>
    </location>
</feature>
<evidence type="ECO:0000256" key="9">
    <source>
        <dbReference type="SAM" id="Phobius"/>
    </source>
</evidence>
<keyword evidence="5 9" id="KW-0812">Transmembrane</keyword>
<evidence type="ECO:0000256" key="5">
    <source>
        <dbReference type="ARBA" id="ARBA00022692"/>
    </source>
</evidence>
<keyword evidence="3" id="KW-0813">Transport</keyword>
<dbReference type="PANTHER" id="PTHR30472:SF24">
    <property type="entry name" value="FERRIC ENTEROBACTIN TRANSPORT SYSTEM PERMEASE PROTEIN FEPG"/>
    <property type="match status" value="1"/>
</dbReference>
<feature type="transmembrane region" description="Helical" evidence="9">
    <location>
        <begin position="63"/>
        <end position="89"/>
    </location>
</feature>
<feature type="transmembrane region" description="Helical" evidence="9">
    <location>
        <begin position="245"/>
        <end position="265"/>
    </location>
</feature>
<evidence type="ECO:0000256" key="7">
    <source>
        <dbReference type="ARBA" id="ARBA00023136"/>
    </source>
</evidence>
<dbReference type="CDD" id="cd06550">
    <property type="entry name" value="TM_ABC_iron-siderophores_like"/>
    <property type="match status" value="1"/>
</dbReference>
<feature type="transmembrane region" description="Helical" evidence="9">
    <location>
        <begin position="118"/>
        <end position="136"/>
    </location>
</feature>
<evidence type="ECO:0000313" key="11">
    <source>
        <dbReference type="Proteomes" id="UP001500984"/>
    </source>
</evidence>
<dbReference type="InterPro" id="IPR000522">
    <property type="entry name" value="ABC_transptr_permease_BtuC"/>
</dbReference>
<evidence type="ECO:0000256" key="8">
    <source>
        <dbReference type="SAM" id="MobiDB-lite"/>
    </source>
</evidence>
<dbReference type="Pfam" id="PF01032">
    <property type="entry name" value="FecCD"/>
    <property type="match status" value="1"/>
</dbReference>
<evidence type="ECO:0000256" key="2">
    <source>
        <dbReference type="ARBA" id="ARBA00007935"/>
    </source>
</evidence>
<feature type="transmembrane region" description="Helical" evidence="9">
    <location>
        <begin position="148"/>
        <end position="166"/>
    </location>
</feature>
<evidence type="ECO:0000256" key="4">
    <source>
        <dbReference type="ARBA" id="ARBA00022475"/>
    </source>
</evidence>
<keyword evidence="7 9" id="KW-0472">Membrane</keyword>
<gene>
    <name evidence="10" type="ORF">GCM10009823_28670</name>
</gene>
<proteinExistence type="inferred from homology"/>
<evidence type="ECO:0000313" key="10">
    <source>
        <dbReference type="EMBL" id="GAA2104152.1"/>
    </source>
</evidence>
<keyword evidence="4" id="KW-1003">Cell membrane</keyword>
<comment type="caution">
    <text evidence="10">The sequence shown here is derived from an EMBL/GenBank/DDBJ whole genome shotgun (WGS) entry which is preliminary data.</text>
</comment>
<feature type="transmembrane region" description="Helical" evidence="9">
    <location>
        <begin position="357"/>
        <end position="378"/>
    </location>
</feature>
<reference evidence="10 11" key="1">
    <citation type="journal article" date="2019" name="Int. J. Syst. Evol. Microbiol.">
        <title>The Global Catalogue of Microorganisms (GCM) 10K type strain sequencing project: providing services to taxonomists for standard genome sequencing and annotation.</title>
        <authorList>
            <consortium name="The Broad Institute Genomics Platform"/>
            <consortium name="The Broad Institute Genome Sequencing Center for Infectious Disease"/>
            <person name="Wu L."/>
            <person name="Ma J."/>
        </authorList>
    </citation>
    <scope>NUCLEOTIDE SEQUENCE [LARGE SCALE GENOMIC DNA]</scope>
    <source>
        <strain evidence="10 11">JCM 15900</strain>
    </source>
</reference>
<dbReference type="PANTHER" id="PTHR30472">
    <property type="entry name" value="FERRIC ENTEROBACTIN TRANSPORT SYSTEM PERMEASE PROTEIN"/>
    <property type="match status" value="1"/>
</dbReference>
<feature type="region of interest" description="Disordered" evidence="8">
    <location>
        <begin position="27"/>
        <end position="47"/>
    </location>
</feature>
<sequence length="393" mass="39934">MSGRSSNAQATRAAVTRTVVARTVVARTEGPGHVNAGPPDAGSPLGSATAAVAAGRRSRRRRYACVCLGLSLLVAAMLAVSLMCGHTAYSPGEVLRVLAGRTVPGASFTVGELRLPRAATGLLAGAAFGMAGATFQTMLGNPLASPDIIGITSGASAAAVFSIVVLSLSETAVSLVATLAALGTAGLIYALSYRGGMSGTRLILMGIGIAAMLKAFVSWTLARAAQWDLQVATRWLHGNLQNSTWEQTLPLLCAVFLAGPGLFLLSRRLDTLRMGEEASAALGVPVERTRIMLIVLAVVLIAFATAAAGPIAFVSFLAGPIAARFLRGAGPPLLPAALVGALLVLAADFAGQFATGVRFPVGVVTGVVGAPYLIYLLARTSRSARSGVTGGSQ</sequence>
<dbReference type="InterPro" id="IPR037294">
    <property type="entry name" value="ABC_BtuC-like"/>
</dbReference>
<protein>
    <submittedName>
        <fullName evidence="10">Iron ABC transporter permease</fullName>
    </submittedName>
</protein>
<dbReference type="EMBL" id="BAAAPZ010000017">
    <property type="protein sequence ID" value="GAA2104152.1"/>
    <property type="molecule type" value="Genomic_DNA"/>
</dbReference>
<accession>A0ABN2X5K5</accession>
<dbReference type="Gene3D" id="1.10.3470.10">
    <property type="entry name" value="ABC transporter involved in vitamin B12 uptake, BtuC"/>
    <property type="match status" value="1"/>
</dbReference>
<comment type="similarity">
    <text evidence="2">Belongs to the binding-protein-dependent transport system permease family. FecCD subfamily.</text>
</comment>
<dbReference type="SUPFAM" id="SSF81345">
    <property type="entry name" value="ABC transporter involved in vitamin B12 uptake, BtuC"/>
    <property type="match status" value="1"/>
</dbReference>
<dbReference type="Proteomes" id="UP001500984">
    <property type="component" value="Unassembled WGS sequence"/>
</dbReference>
<evidence type="ECO:0000256" key="6">
    <source>
        <dbReference type="ARBA" id="ARBA00022989"/>
    </source>
</evidence>
<feature type="transmembrane region" description="Helical" evidence="9">
    <location>
        <begin position="203"/>
        <end position="225"/>
    </location>
</feature>